<dbReference type="SUPFAM" id="SSF54534">
    <property type="entry name" value="FKBP-like"/>
    <property type="match status" value="1"/>
</dbReference>
<dbReference type="Gene3D" id="3.10.50.30">
    <property type="entry name" value="Transcription elongation factor, GreA/GreB, C-terminal domain"/>
    <property type="match status" value="1"/>
</dbReference>
<dbReference type="InterPro" id="IPR023459">
    <property type="entry name" value="Tscrpt_elong_fac_GreA/B_fam"/>
</dbReference>
<dbReference type="RefSeq" id="WP_105061833.1">
    <property type="nucleotide sequence ID" value="NZ_MSCJ01000003.1"/>
</dbReference>
<keyword evidence="2" id="KW-0251">Elongation factor</keyword>
<dbReference type="GO" id="GO:0003746">
    <property type="term" value="F:translation elongation factor activity"/>
    <property type="evidence" value="ECO:0007669"/>
    <property type="project" value="UniProtKB-KW"/>
</dbReference>
<accession>A0A2S7VII8</accession>
<dbReference type="OrthoDB" id="5293337at2"/>
<protein>
    <submittedName>
        <fullName evidence="2">Transcription elongation factor</fullName>
    </submittedName>
</protein>
<dbReference type="GO" id="GO:0003677">
    <property type="term" value="F:DNA binding"/>
    <property type="evidence" value="ECO:0007669"/>
    <property type="project" value="InterPro"/>
</dbReference>
<comment type="caution">
    <text evidence="2">The sequence shown here is derived from an EMBL/GenBank/DDBJ whole genome shotgun (WGS) entry which is preliminary data.</text>
</comment>
<dbReference type="Pfam" id="PF01272">
    <property type="entry name" value="GreA_GreB"/>
    <property type="match status" value="1"/>
</dbReference>
<dbReference type="AlphaFoldDB" id="A0A2S7VII8"/>
<gene>
    <name evidence="2" type="ORF">BTO08_17185</name>
</gene>
<keyword evidence="2" id="KW-0648">Protein biosynthesis</keyword>
<name>A0A2S7VII8_PHOAN</name>
<dbReference type="GO" id="GO:0032784">
    <property type="term" value="P:regulation of DNA-templated transcription elongation"/>
    <property type="evidence" value="ECO:0007669"/>
    <property type="project" value="InterPro"/>
</dbReference>
<feature type="domain" description="Transcription elongation factor GreA/GreB C-terminal" evidence="1">
    <location>
        <begin position="83"/>
        <end position="159"/>
    </location>
</feature>
<dbReference type="PIRSF" id="PIRSF006092">
    <property type="entry name" value="GreA_GreB"/>
    <property type="match status" value="1"/>
</dbReference>
<organism evidence="2 3">
    <name type="scientific">Photobacterium angustum</name>
    <dbReference type="NCBI Taxonomy" id="661"/>
    <lineage>
        <taxon>Bacteria</taxon>
        <taxon>Pseudomonadati</taxon>
        <taxon>Pseudomonadota</taxon>
        <taxon>Gammaproteobacteria</taxon>
        <taxon>Vibrionales</taxon>
        <taxon>Vibrionaceae</taxon>
        <taxon>Photobacterium</taxon>
    </lineage>
</organism>
<dbReference type="InterPro" id="IPR001437">
    <property type="entry name" value="Tscrpt_elong_fac_GreA/B_C"/>
</dbReference>
<dbReference type="EMBL" id="MSCJ01000003">
    <property type="protein sequence ID" value="PQJ61993.1"/>
    <property type="molecule type" value="Genomic_DNA"/>
</dbReference>
<evidence type="ECO:0000313" key="3">
    <source>
        <dbReference type="Proteomes" id="UP000238730"/>
    </source>
</evidence>
<proteinExistence type="predicted"/>
<evidence type="ECO:0000313" key="2">
    <source>
        <dbReference type="EMBL" id="PQJ61993.1"/>
    </source>
</evidence>
<sequence>MNKQKLLNQVQIRLQQTLEAATEAALRAYNTATDDENVAENQYDTLALEASYLAHGQAQRVEECKADITAYQVLQANLPKAFDTVLLGHIVTLADEDDNKRFVFLGPSSGGLVVTFDQYSVTIVTPTSPFGDALIGREIGEEVDVHIGDKVTWYEVMAIN</sequence>
<dbReference type="Proteomes" id="UP000238730">
    <property type="component" value="Unassembled WGS sequence"/>
</dbReference>
<reference evidence="2 3" key="1">
    <citation type="submission" date="2016-12" db="EMBL/GenBank/DDBJ databases">
        <title>Diversity of luminous bacteria.</title>
        <authorList>
            <person name="Yoshizawa S."/>
            <person name="Kogure K."/>
        </authorList>
    </citation>
    <scope>NUCLEOTIDE SEQUENCE [LARGE SCALE GENOMIC DNA]</scope>
    <source>
        <strain evidence="2 3">LC1-200</strain>
    </source>
</reference>
<dbReference type="InterPro" id="IPR036953">
    <property type="entry name" value="GreA/GreB_C_sf"/>
</dbReference>
<dbReference type="GO" id="GO:0070063">
    <property type="term" value="F:RNA polymerase binding"/>
    <property type="evidence" value="ECO:0007669"/>
    <property type="project" value="InterPro"/>
</dbReference>
<evidence type="ECO:0000259" key="1">
    <source>
        <dbReference type="Pfam" id="PF01272"/>
    </source>
</evidence>